<proteinExistence type="predicted"/>
<organism evidence="2 3">
    <name type="scientific">Rhipicephalus microplus</name>
    <name type="common">Cattle tick</name>
    <name type="synonym">Boophilus microplus</name>
    <dbReference type="NCBI Taxonomy" id="6941"/>
    <lineage>
        <taxon>Eukaryota</taxon>
        <taxon>Metazoa</taxon>
        <taxon>Ecdysozoa</taxon>
        <taxon>Arthropoda</taxon>
        <taxon>Chelicerata</taxon>
        <taxon>Arachnida</taxon>
        <taxon>Acari</taxon>
        <taxon>Parasitiformes</taxon>
        <taxon>Ixodida</taxon>
        <taxon>Ixodoidea</taxon>
        <taxon>Ixodidae</taxon>
        <taxon>Rhipicephalinae</taxon>
        <taxon>Rhipicephalus</taxon>
        <taxon>Boophilus</taxon>
    </lineage>
</organism>
<protein>
    <submittedName>
        <fullName evidence="2">Uncharacterized protein</fullName>
    </submittedName>
</protein>
<evidence type="ECO:0000313" key="3">
    <source>
        <dbReference type="Proteomes" id="UP000821866"/>
    </source>
</evidence>
<name>A0A9J6ETU1_RHIMP</name>
<feature type="compositionally biased region" description="Acidic residues" evidence="1">
    <location>
        <begin position="94"/>
        <end position="109"/>
    </location>
</feature>
<evidence type="ECO:0000256" key="1">
    <source>
        <dbReference type="SAM" id="MobiDB-lite"/>
    </source>
</evidence>
<evidence type="ECO:0000313" key="2">
    <source>
        <dbReference type="EMBL" id="KAH8037504.1"/>
    </source>
</evidence>
<dbReference type="AlphaFoldDB" id="A0A9J6ETU1"/>
<sequence length="261" mass="28558">MIREILREELRALCIPPTQSPVASVAEIVCQELRQAVTPPAPSPEPHPASYADVVRRPPPSFVATPFQPRPTAAQRGEGNDDESGSGKSSSSSSEEESSSDESGDEGGGGEEQYNRDVVHPSEVTSVTLSNDVSALRELIRDVIKELQKTQVTASPIGELSVAEMVRAKLQQAIHARQQYEAPQQRHCVEFSYAEAVRRPLSCSSPSGFYPNERCAHQMEVGFSPRSPSLVAKAGLRKSDIRCTLDHRPFCVHCGEARYVY</sequence>
<dbReference type="EMBL" id="JABSTU010000002">
    <property type="protein sequence ID" value="KAH8037504.1"/>
    <property type="molecule type" value="Genomic_DNA"/>
</dbReference>
<gene>
    <name evidence="2" type="ORF">HPB51_011653</name>
</gene>
<feature type="region of interest" description="Disordered" evidence="1">
    <location>
        <begin position="37"/>
        <end position="121"/>
    </location>
</feature>
<accession>A0A9J6ETU1</accession>
<keyword evidence="3" id="KW-1185">Reference proteome</keyword>
<reference evidence="2" key="1">
    <citation type="journal article" date="2020" name="Cell">
        <title>Large-Scale Comparative Analyses of Tick Genomes Elucidate Their Genetic Diversity and Vector Capacities.</title>
        <authorList>
            <consortium name="Tick Genome and Microbiome Consortium (TIGMIC)"/>
            <person name="Jia N."/>
            <person name="Wang J."/>
            <person name="Shi W."/>
            <person name="Du L."/>
            <person name="Sun Y."/>
            <person name="Zhan W."/>
            <person name="Jiang J.F."/>
            <person name="Wang Q."/>
            <person name="Zhang B."/>
            <person name="Ji P."/>
            <person name="Bell-Sakyi L."/>
            <person name="Cui X.M."/>
            <person name="Yuan T.T."/>
            <person name="Jiang B.G."/>
            <person name="Yang W.F."/>
            <person name="Lam T.T."/>
            <person name="Chang Q.C."/>
            <person name="Ding S.J."/>
            <person name="Wang X.J."/>
            <person name="Zhu J.G."/>
            <person name="Ruan X.D."/>
            <person name="Zhao L."/>
            <person name="Wei J.T."/>
            <person name="Ye R.Z."/>
            <person name="Que T.C."/>
            <person name="Du C.H."/>
            <person name="Zhou Y.H."/>
            <person name="Cheng J.X."/>
            <person name="Dai P.F."/>
            <person name="Guo W.B."/>
            <person name="Han X.H."/>
            <person name="Huang E.J."/>
            <person name="Li L.F."/>
            <person name="Wei W."/>
            <person name="Gao Y.C."/>
            <person name="Liu J.Z."/>
            <person name="Shao H.Z."/>
            <person name="Wang X."/>
            <person name="Wang C.C."/>
            <person name="Yang T.C."/>
            <person name="Huo Q.B."/>
            <person name="Li W."/>
            <person name="Chen H.Y."/>
            <person name="Chen S.E."/>
            <person name="Zhou L.G."/>
            <person name="Ni X.B."/>
            <person name="Tian J.H."/>
            <person name="Sheng Y."/>
            <person name="Liu T."/>
            <person name="Pan Y.S."/>
            <person name="Xia L.Y."/>
            <person name="Li J."/>
            <person name="Zhao F."/>
            <person name="Cao W.C."/>
        </authorList>
    </citation>
    <scope>NUCLEOTIDE SEQUENCE</scope>
    <source>
        <strain evidence="2">Rmic-2018</strain>
    </source>
</reference>
<dbReference type="Proteomes" id="UP000821866">
    <property type="component" value="Chromosome 10"/>
</dbReference>
<reference evidence="2" key="2">
    <citation type="submission" date="2021-09" db="EMBL/GenBank/DDBJ databases">
        <authorList>
            <person name="Jia N."/>
            <person name="Wang J."/>
            <person name="Shi W."/>
            <person name="Du L."/>
            <person name="Sun Y."/>
            <person name="Zhan W."/>
            <person name="Jiang J."/>
            <person name="Wang Q."/>
            <person name="Zhang B."/>
            <person name="Ji P."/>
            <person name="Sakyi L.B."/>
            <person name="Cui X."/>
            <person name="Yuan T."/>
            <person name="Jiang B."/>
            <person name="Yang W."/>
            <person name="Lam T.T.-Y."/>
            <person name="Chang Q."/>
            <person name="Ding S."/>
            <person name="Wang X."/>
            <person name="Zhu J."/>
            <person name="Ruan X."/>
            <person name="Zhao L."/>
            <person name="Wei J."/>
            <person name="Que T."/>
            <person name="Du C."/>
            <person name="Cheng J."/>
            <person name="Dai P."/>
            <person name="Han X."/>
            <person name="Huang E."/>
            <person name="Gao Y."/>
            <person name="Liu J."/>
            <person name="Shao H."/>
            <person name="Ye R."/>
            <person name="Li L."/>
            <person name="Wei W."/>
            <person name="Wang X."/>
            <person name="Wang C."/>
            <person name="Huo Q."/>
            <person name="Li W."/>
            <person name="Guo W."/>
            <person name="Chen H."/>
            <person name="Chen S."/>
            <person name="Zhou L."/>
            <person name="Zhou L."/>
            <person name="Ni X."/>
            <person name="Tian J."/>
            <person name="Zhou Y."/>
            <person name="Sheng Y."/>
            <person name="Liu T."/>
            <person name="Pan Y."/>
            <person name="Xia L."/>
            <person name="Li J."/>
            <person name="Zhao F."/>
            <person name="Cao W."/>
        </authorList>
    </citation>
    <scope>NUCLEOTIDE SEQUENCE</scope>
    <source>
        <strain evidence="2">Rmic-2018</strain>
        <tissue evidence="2">Larvae</tissue>
    </source>
</reference>
<comment type="caution">
    <text evidence="2">The sequence shown here is derived from an EMBL/GenBank/DDBJ whole genome shotgun (WGS) entry which is preliminary data.</text>
</comment>